<evidence type="ECO:0000313" key="3">
    <source>
        <dbReference type="Proteomes" id="UP001500967"/>
    </source>
</evidence>
<dbReference type="InterPro" id="IPR010093">
    <property type="entry name" value="SinI_DNA-bd"/>
</dbReference>
<protein>
    <recommendedName>
        <fullName evidence="1">Helix-turn-helix domain-containing protein</fullName>
    </recommendedName>
</protein>
<evidence type="ECO:0000313" key="2">
    <source>
        <dbReference type="EMBL" id="GAA0230864.1"/>
    </source>
</evidence>
<dbReference type="Pfam" id="PF12728">
    <property type="entry name" value="HTH_17"/>
    <property type="match status" value="1"/>
</dbReference>
<comment type="caution">
    <text evidence="2">The sequence shown here is derived from an EMBL/GenBank/DDBJ whole genome shotgun (WGS) entry which is preliminary data.</text>
</comment>
<dbReference type="InterPro" id="IPR041657">
    <property type="entry name" value="HTH_17"/>
</dbReference>
<dbReference type="EMBL" id="BAAAGX010000006">
    <property type="protein sequence ID" value="GAA0230864.1"/>
    <property type="molecule type" value="Genomic_DNA"/>
</dbReference>
<gene>
    <name evidence="2" type="ORF">GCM10009539_15370</name>
</gene>
<name>A0ABN0TUX6_9ACTN</name>
<organism evidence="2 3">
    <name type="scientific">Cryptosporangium japonicum</name>
    <dbReference type="NCBI Taxonomy" id="80872"/>
    <lineage>
        <taxon>Bacteria</taxon>
        <taxon>Bacillati</taxon>
        <taxon>Actinomycetota</taxon>
        <taxon>Actinomycetes</taxon>
        <taxon>Cryptosporangiales</taxon>
        <taxon>Cryptosporangiaceae</taxon>
        <taxon>Cryptosporangium</taxon>
    </lineage>
</organism>
<dbReference type="NCBIfam" id="TIGR01764">
    <property type="entry name" value="excise"/>
    <property type="match status" value="1"/>
</dbReference>
<reference evidence="2 3" key="1">
    <citation type="journal article" date="2019" name="Int. J. Syst. Evol. Microbiol.">
        <title>The Global Catalogue of Microorganisms (GCM) 10K type strain sequencing project: providing services to taxonomists for standard genome sequencing and annotation.</title>
        <authorList>
            <consortium name="The Broad Institute Genomics Platform"/>
            <consortium name="The Broad Institute Genome Sequencing Center for Infectious Disease"/>
            <person name="Wu L."/>
            <person name="Ma J."/>
        </authorList>
    </citation>
    <scope>NUCLEOTIDE SEQUENCE [LARGE SCALE GENOMIC DNA]</scope>
    <source>
        <strain evidence="2 3">JCM 10425</strain>
    </source>
</reference>
<feature type="domain" description="Helix-turn-helix" evidence="1">
    <location>
        <begin position="56"/>
        <end position="103"/>
    </location>
</feature>
<sequence>MDRVAESVARSHLHRYSTKSTCVTTVPEGKPAPDTCPGEVGRMAVAGPSNLSDVRFLTVAEVATLMRVSKMTVYRLVHSGELNAVRVGRSFRVPERAVHEYLRDAFTDTA</sequence>
<accession>A0ABN0TUX6</accession>
<dbReference type="Proteomes" id="UP001500967">
    <property type="component" value="Unassembled WGS sequence"/>
</dbReference>
<evidence type="ECO:0000259" key="1">
    <source>
        <dbReference type="Pfam" id="PF12728"/>
    </source>
</evidence>
<proteinExistence type="predicted"/>
<keyword evidence="3" id="KW-1185">Reference proteome</keyword>